<feature type="transmembrane region" description="Helical" evidence="8">
    <location>
        <begin position="148"/>
        <end position="166"/>
    </location>
</feature>
<proteinExistence type="inferred from homology"/>
<dbReference type="AlphaFoldDB" id="A0A840SUN5"/>
<evidence type="ECO:0000256" key="7">
    <source>
        <dbReference type="ARBA" id="ARBA00023136"/>
    </source>
</evidence>
<evidence type="ECO:0000256" key="2">
    <source>
        <dbReference type="ARBA" id="ARBA00010068"/>
    </source>
</evidence>
<dbReference type="Gene3D" id="1.25.40.600">
    <property type="match status" value="1"/>
</dbReference>
<dbReference type="Proteomes" id="UP000549457">
    <property type="component" value="Unassembled WGS sequence"/>
</dbReference>
<evidence type="ECO:0000313" key="10">
    <source>
        <dbReference type="Proteomes" id="UP000549457"/>
    </source>
</evidence>
<evidence type="ECO:0000256" key="6">
    <source>
        <dbReference type="ARBA" id="ARBA00022989"/>
    </source>
</evidence>
<sequence length="171" mass="18430">MLTGLVLLYVGIVLFQNGLWLHSRITSKEVVIPNIFSGAVLATVSLLLVVGNGVTIDAVRSSAVILLFGITFLWVALNQRSEHDGRGLGWYCLSVAILLLPIAAEGFGAATSTWGYWFAICCLLWAILYAMFFLLLVRGAPIAGPTGWMALFNSLVTGFLPGYLLLNGHVS</sequence>
<feature type="transmembrane region" description="Helical" evidence="8">
    <location>
        <begin position="30"/>
        <end position="52"/>
    </location>
</feature>
<protein>
    <recommendedName>
        <fullName evidence="11">Transporter</fullName>
    </recommendedName>
</protein>
<evidence type="ECO:0000313" key="9">
    <source>
        <dbReference type="EMBL" id="MBB5222983.1"/>
    </source>
</evidence>
<reference evidence="9 10" key="1">
    <citation type="submission" date="2020-08" db="EMBL/GenBank/DDBJ databases">
        <title>Genomic Encyclopedia of Type Strains, Phase IV (KMG-IV): sequencing the most valuable type-strain genomes for metagenomic binning, comparative biology and taxonomic classification.</title>
        <authorList>
            <person name="Goeker M."/>
        </authorList>
    </citation>
    <scope>NUCLEOTIDE SEQUENCE [LARGE SCALE GENOMIC DNA]</scope>
    <source>
        <strain evidence="9 10">DSM 101730</strain>
    </source>
</reference>
<feature type="transmembrane region" description="Helical" evidence="8">
    <location>
        <begin position="116"/>
        <end position="136"/>
    </location>
</feature>
<dbReference type="EMBL" id="JACHFM010000003">
    <property type="protein sequence ID" value="MBB5222983.1"/>
    <property type="molecule type" value="Genomic_DNA"/>
</dbReference>
<dbReference type="RefSeq" id="WP_184151066.1">
    <property type="nucleotide sequence ID" value="NZ_JACHFM010000003.1"/>
</dbReference>
<feature type="transmembrane region" description="Helical" evidence="8">
    <location>
        <begin position="58"/>
        <end position="76"/>
    </location>
</feature>
<evidence type="ECO:0008006" key="11">
    <source>
        <dbReference type="Google" id="ProtNLM"/>
    </source>
</evidence>
<dbReference type="GO" id="GO:0005886">
    <property type="term" value="C:plasma membrane"/>
    <property type="evidence" value="ECO:0007669"/>
    <property type="project" value="UniProtKB-SubCell"/>
</dbReference>
<accession>A0A840SUN5</accession>
<dbReference type="InterPro" id="IPR003211">
    <property type="entry name" value="AmiSUreI_transpt"/>
</dbReference>
<feature type="transmembrane region" description="Helical" evidence="8">
    <location>
        <begin position="88"/>
        <end position="110"/>
    </location>
</feature>
<keyword evidence="6 8" id="KW-1133">Transmembrane helix</keyword>
<keyword evidence="7 8" id="KW-0472">Membrane</keyword>
<comment type="subcellular location">
    <subcellularLocation>
        <location evidence="1">Cell membrane</location>
        <topology evidence="1">Multi-pass membrane protein</topology>
    </subcellularLocation>
</comment>
<keyword evidence="4" id="KW-1003">Cell membrane</keyword>
<comment type="similarity">
    <text evidence="2">Belongs to the AmiS/UreI family.</text>
</comment>
<gene>
    <name evidence="9" type="ORF">HNP73_002930</name>
</gene>
<feature type="transmembrane region" description="Helical" evidence="8">
    <location>
        <begin position="6"/>
        <end position="23"/>
    </location>
</feature>
<evidence type="ECO:0000256" key="8">
    <source>
        <dbReference type="SAM" id="Phobius"/>
    </source>
</evidence>
<name>A0A840SUN5_9RHOB</name>
<evidence type="ECO:0000256" key="1">
    <source>
        <dbReference type="ARBA" id="ARBA00004651"/>
    </source>
</evidence>
<comment type="caution">
    <text evidence="9">The sequence shown here is derived from an EMBL/GenBank/DDBJ whole genome shotgun (WGS) entry which is preliminary data.</text>
</comment>
<evidence type="ECO:0000256" key="4">
    <source>
        <dbReference type="ARBA" id="ARBA00022475"/>
    </source>
</evidence>
<dbReference type="InterPro" id="IPR038523">
    <property type="entry name" value="AmiSUreI_transpt_sf"/>
</dbReference>
<evidence type="ECO:0000256" key="3">
    <source>
        <dbReference type="ARBA" id="ARBA00022448"/>
    </source>
</evidence>
<keyword evidence="10" id="KW-1185">Reference proteome</keyword>
<evidence type="ECO:0000256" key="5">
    <source>
        <dbReference type="ARBA" id="ARBA00022692"/>
    </source>
</evidence>
<keyword evidence="5 8" id="KW-0812">Transmembrane</keyword>
<organism evidence="9 10">
    <name type="scientific">Amaricoccus macauensis</name>
    <dbReference type="NCBI Taxonomy" id="57001"/>
    <lineage>
        <taxon>Bacteria</taxon>
        <taxon>Pseudomonadati</taxon>
        <taxon>Pseudomonadota</taxon>
        <taxon>Alphaproteobacteria</taxon>
        <taxon>Rhodobacterales</taxon>
        <taxon>Paracoccaceae</taxon>
        <taxon>Amaricoccus</taxon>
    </lineage>
</organism>
<keyword evidence="3" id="KW-0813">Transport</keyword>
<dbReference type="Pfam" id="PF02293">
    <property type="entry name" value="AmiS_UreI"/>
    <property type="match status" value="1"/>
</dbReference>